<dbReference type="EMBL" id="JAFMYV010000002">
    <property type="protein sequence ID" value="MBO0935724.1"/>
    <property type="molecule type" value="Genomic_DNA"/>
</dbReference>
<name>A0A939K1X8_9BACT</name>
<evidence type="ECO:0000259" key="2">
    <source>
        <dbReference type="Pfam" id="PF00117"/>
    </source>
</evidence>
<dbReference type="PROSITE" id="PS51273">
    <property type="entry name" value="GATASE_TYPE_1"/>
    <property type="match status" value="1"/>
</dbReference>
<evidence type="ECO:0000313" key="3">
    <source>
        <dbReference type="EMBL" id="MBO0935724.1"/>
    </source>
</evidence>
<proteinExistence type="predicted"/>
<dbReference type="GO" id="GO:0000162">
    <property type="term" value="P:L-tryptophan biosynthetic process"/>
    <property type="evidence" value="ECO:0007669"/>
    <property type="project" value="TreeGrafter"/>
</dbReference>
<dbReference type="CDD" id="cd01743">
    <property type="entry name" value="GATase1_Anthranilate_Synthase"/>
    <property type="match status" value="1"/>
</dbReference>
<accession>A0A939K1X8</accession>
<dbReference type="SUPFAM" id="SSF52317">
    <property type="entry name" value="Class I glutamine amidotransferase-like"/>
    <property type="match status" value="1"/>
</dbReference>
<reference evidence="3" key="1">
    <citation type="submission" date="2021-03" db="EMBL/GenBank/DDBJ databases">
        <title>Fibrella sp. HMF5335 genome sequencing and assembly.</title>
        <authorList>
            <person name="Kang H."/>
            <person name="Kim H."/>
            <person name="Bae S."/>
            <person name="Joh K."/>
        </authorList>
    </citation>
    <scope>NUCLEOTIDE SEQUENCE</scope>
    <source>
        <strain evidence="3">HMF5335</strain>
    </source>
</reference>
<dbReference type="PRINTS" id="PR00096">
    <property type="entry name" value="GATASE"/>
</dbReference>
<evidence type="ECO:0000313" key="4">
    <source>
        <dbReference type="Proteomes" id="UP000664034"/>
    </source>
</evidence>
<dbReference type="InterPro" id="IPR050472">
    <property type="entry name" value="Anth_synth/Amidotransfase"/>
</dbReference>
<dbReference type="InterPro" id="IPR029062">
    <property type="entry name" value="Class_I_gatase-like"/>
</dbReference>
<dbReference type="NCBIfam" id="TIGR00566">
    <property type="entry name" value="trpG_papA"/>
    <property type="match status" value="1"/>
</dbReference>
<dbReference type="PRINTS" id="PR00099">
    <property type="entry name" value="CPSGATASE"/>
</dbReference>
<gene>
    <name evidence="3" type="ORF">J2I47_04100</name>
</gene>
<keyword evidence="1" id="KW-0315">Glutamine amidotransferase</keyword>
<feature type="domain" description="Glutamine amidotransferase" evidence="2">
    <location>
        <begin position="4"/>
        <end position="184"/>
    </location>
</feature>
<protein>
    <submittedName>
        <fullName evidence="3">Aminodeoxychorismate/anthranilate synthase component II</fullName>
    </submittedName>
</protein>
<dbReference type="PANTHER" id="PTHR43418">
    <property type="entry name" value="MULTIFUNCTIONAL TRYPTOPHAN BIOSYNTHESIS PROTEIN-RELATED"/>
    <property type="match status" value="1"/>
</dbReference>
<dbReference type="GO" id="GO:0005829">
    <property type="term" value="C:cytosol"/>
    <property type="evidence" value="ECO:0007669"/>
    <property type="project" value="TreeGrafter"/>
</dbReference>
<dbReference type="PANTHER" id="PTHR43418:SF4">
    <property type="entry name" value="MULTIFUNCTIONAL TRYPTOPHAN BIOSYNTHESIS PROTEIN"/>
    <property type="match status" value="1"/>
</dbReference>
<dbReference type="RefSeq" id="WP_207363290.1">
    <property type="nucleotide sequence ID" value="NZ_JAFMYV010000002.1"/>
</dbReference>
<dbReference type="InterPro" id="IPR006221">
    <property type="entry name" value="TrpG/PapA_dom"/>
</dbReference>
<dbReference type="AlphaFoldDB" id="A0A939K1X8"/>
<dbReference type="PRINTS" id="PR00097">
    <property type="entry name" value="ANTSNTHASEII"/>
</dbReference>
<dbReference type="FunFam" id="3.40.50.880:FF:000003">
    <property type="entry name" value="Anthranilate synthase component II"/>
    <property type="match status" value="1"/>
</dbReference>
<dbReference type="Gene3D" id="3.40.50.880">
    <property type="match status" value="1"/>
</dbReference>
<sequence>MRVLLLDNLDSFTYTLADYLQQAGAECVVRRSSLPLETIINQPYHAIVLSPGPGVPASAGCLLPVIDYYHNRLPMLGVCLGQQAIGSYFGASLQKSPKPMHGKVSTIRVQTTDPLFRNVPEHIRVTRYHSLTLANLPPLLGTLATTANGEIMAIRHRALPIWGVQFHPEAVLTESGLTILRNFITANQPTL</sequence>
<keyword evidence="4" id="KW-1185">Reference proteome</keyword>
<comment type="caution">
    <text evidence="3">The sequence shown here is derived from an EMBL/GenBank/DDBJ whole genome shotgun (WGS) entry which is preliminary data.</text>
</comment>
<dbReference type="Proteomes" id="UP000664034">
    <property type="component" value="Unassembled WGS sequence"/>
</dbReference>
<dbReference type="InterPro" id="IPR017926">
    <property type="entry name" value="GATASE"/>
</dbReference>
<evidence type="ECO:0000256" key="1">
    <source>
        <dbReference type="ARBA" id="ARBA00022962"/>
    </source>
</evidence>
<organism evidence="3 4">
    <name type="scientific">Fibrella rubiginis</name>
    <dbReference type="NCBI Taxonomy" id="2817060"/>
    <lineage>
        <taxon>Bacteria</taxon>
        <taxon>Pseudomonadati</taxon>
        <taxon>Bacteroidota</taxon>
        <taxon>Cytophagia</taxon>
        <taxon>Cytophagales</taxon>
        <taxon>Spirosomataceae</taxon>
        <taxon>Fibrella</taxon>
    </lineage>
</organism>
<dbReference type="GO" id="GO:0004049">
    <property type="term" value="F:anthranilate synthase activity"/>
    <property type="evidence" value="ECO:0007669"/>
    <property type="project" value="TreeGrafter"/>
</dbReference>
<dbReference type="Pfam" id="PF00117">
    <property type="entry name" value="GATase"/>
    <property type="match status" value="1"/>
</dbReference>